<sequence>MYVPYGVAIKDTNGNVQQQGIDQDYCQNSLKDTDNLGTLTICDAPGGMARIFNAGVIKPDQNLMPTTPQGWSEPFSVLPSEPFNITSAIKGSVASWQVGDFNYDAASQYQDAFSSGQPLTSDLVKALQALDIAPETAGFFNIPVCATYDLRFFPPAASSGGPGFSCNACGQGLGGKPGSSAKFWDNANEIVQAALTAPPPCTQAYETTVCVQICPSDPYGPTSAQNVAGGYAPGWCGVHVIQYQLNQGPGTDTSHYRLTVTIFDSNQVEISASNDTVVESPQGAWTPFYSKLPSTLNIQVGAVDSDPLWFEYPGQGNWQTGDQQHHCNFGAYSGGSRSGNCGFTCT</sequence>
<evidence type="ECO:0000313" key="2">
    <source>
        <dbReference type="Proteomes" id="UP000578531"/>
    </source>
</evidence>
<dbReference type="GeneID" id="59290106"/>
<organism evidence="1 2">
    <name type="scientific">Letharia columbiana</name>
    <dbReference type="NCBI Taxonomy" id="112416"/>
    <lineage>
        <taxon>Eukaryota</taxon>
        <taxon>Fungi</taxon>
        <taxon>Dikarya</taxon>
        <taxon>Ascomycota</taxon>
        <taxon>Pezizomycotina</taxon>
        <taxon>Lecanoromycetes</taxon>
        <taxon>OSLEUM clade</taxon>
        <taxon>Lecanoromycetidae</taxon>
        <taxon>Lecanorales</taxon>
        <taxon>Lecanorineae</taxon>
        <taxon>Parmeliaceae</taxon>
        <taxon>Letharia</taxon>
    </lineage>
</organism>
<dbReference type="Proteomes" id="UP000578531">
    <property type="component" value="Unassembled WGS sequence"/>
</dbReference>
<dbReference type="OrthoDB" id="2119228at2759"/>
<reference evidence="1 2" key="1">
    <citation type="journal article" date="2020" name="Genomics">
        <title>Complete, high-quality genomes from long-read metagenomic sequencing of two wolf lichen thalli reveals enigmatic genome architecture.</title>
        <authorList>
            <person name="McKenzie S.K."/>
            <person name="Walston R.F."/>
            <person name="Allen J.L."/>
        </authorList>
    </citation>
    <scope>NUCLEOTIDE SEQUENCE [LARGE SCALE GENOMIC DNA]</scope>
    <source>
        <strain evidence="1">WasteWater2</strain>
    </source>
</reference>
<protein>
    <submittedName>
        <fullName evidence="1">Uncharacterized protein</fullName>
    </submittedName>
</protein>
<name>A0A8H6FRK2_9LECA</name>
<accession>A0A8H6FRK2</accession>
<gene>
    <name evidence="1" type="ORF">HO173_008450</name>
</gene>
<proteinExistence type="predicted"/>
<dbReference type="EMBL" id="JACCJC010000039">
    <property type="protein sequence ID" value="KAF6233326.1"/>
    <property type="molecule type" value="Genomic_DNA"/>
</dbReference>
<evidence type="ECO:0000313" key="1">
    <source>
        <dbReference type="EMBL" id="KAF6233326.1"/>
    </source>
</evidence>
<keyword evidence="2" id="KW-1185">Reference proteome</keyword>
<dbReference type="AlphaFoldDB" id="A0A8H6FRK2"/>
<comment type="caution">
    <text evidence="1">The sequence shown here is derived from an EMBL/GenBank/DDBJ whole genome shotgun (WGS) entry which is preliminary data.</text>
</comment>
<dbReference type="RefSeq" id="XP_037162747.1">
    <property type="nucleotide sequence ID" value="XM_037310350.1"/>
</dbReference>